<accession>A0AAV0VTY3</accession>
<evidence type="ECO:0000313" key="1">
    <source>
        <dbReference type="EMBL" id="CAI6347070.1"/>
    </source>
</evidence>
<evidence type="ECO:0008006" key="3">
    <source>
        <dbReference type="Google" id="ProtNLM"/>
    </source>
</evidence>
<dbReference type="AlphaFoldDB" id="A0AAV0VTY3"/>
<dbReference type="Proteomes" id="UP001160148">
    <property type="component" value="Unassembled WGS sequence"/>
</dbReference>
<organism evidence="1 2">
    <name type="scientific">Macrosiphum euphorbiae</name>
    <name type="common">potato aphid</name>
    <dbReference type="NCBI Taxonomy" id="13131"/>
    <lineage>
        <taxon>Eukaryota</taxon>
        <taxon>Metazoa</taxon>
        <taxon>Ecdysozoa</taxon>
        <taxon>Arthropoda</taxon>
        <taxon>Hexapoda</taxon>
        <taxon>Insecta</taxon>
        <taxon>Pterygota</taxon>
        <taxon>Neoptera</taxon>
        <taxon>Paraneoptera</taxon>
        <taxon>Hemiptera</taxon>
        <taxon>Sternorrhyncha</taxon>
        <taxon>Aphidomorpha</taxon>
        <taxon>Aphidoidea</taxon>
        <taxon>Aphididae</taxon>
        <taxon>Macrosiphini</taxon>
        <taxon>Macrosiphum</taxon>
    </lineage>
</organism>
<evidence type="ECO:0000313" key="2">
    <source>
        <dbReference type="Proteomes" id="UP001160148"/>
    </source>
</evidence>
<name>A0AAV0VTY3_9HEMI</name>
<comment type="caution">
    <text evidence="1">The sequence shown here is derived from an EMBL/GenBank/DDBJ whole genome shotgun (WGS) entry which is preliminary data.</text>
</comment>
<keyword evidence="2" id="KW-1185">Reference proteome</keyword>
<dbReference type="EMBL" id="CARXXK010000001">
    <property type="protein sequence ID" value="CAI6347070.1"/>
    <property type="molecule type" value="Genomic_DNA"/>
</dbReference>
<reference evidence="1 2" key="1">
    <citation type="submission" date="2023-01" db="EMBL/GenBank/DDBJ databases">
        <authorList>
            <person name="Whitehead M."/>
        </authorList>
    </citation>
    <scope>NUCLEOTIDE SEQUENCE [LARGE SCALE GENOMIC DNA]</scope>
</reference>
<protein>
    <recommendedName>
        <fullName evidence="3">LAGLIDADG homing endonuclease</fullName>
    </recommendedName>
</protein>
<gene>
    <name evidence="1" type="ORF">MEUPH1_LOCUS3898</name>
</gene>
<sequence length="78" mass="9012">MTVLLDNCIVFSAYDKHNVLLYLELPLRKTDLSPNWMCAFIYGNDTTHIHNLRICTKPEVQKFGKRCPNEINKNSGTN</sequence>
<proteinExistence type="predicted"/>